<dbReference type="VEuPathDB" id="VectorBase:AALB014403"/>
<dbReference type="EnsemblMetazoa" id="AALB014403-RA">
    <property type="protein sequence ID" value="AALB014403-PA"/>
    <property type="gene ID" value="AALB014403"/>
</dbReference>
<evidence type="ECO:0000313" key="2">
    <source>
        <dbReference type="Proteomes" id="UP000069272"/>
    </source>
</evidence>
<reference evidence="1" key="2">
    <citation type="submission" date="2022-08" db="UniProtKB">
        <authorList>
            <consortium name="EnsemblMetazoa"/>
        </authorList>
    </citation>
    <scope>IDENTIFICATION</scope>
    <source>
        <strain evidence="1">STECLA/ALBI9_A</strain>
    </source>
</reference>
<name>A0A182FXN5_ANOAL</name>
<accession>A0A182FXN5</accession>
<organism evidence="1 2">
    <name type="scientific">Anopheles albimanus</name>
    <name type="common">New world malaria mosquito</name>
    <dbReference type="NCBI Taxonomy" id="7167"/>
    <lineage>
        <taxon>Eukaryota</taxon>
        <taxon>Metazoa</taxon>
        <taxon>Ecdysozoa</taxon>
        <taxon>Arthropoda</taxon>
        <taxon>Hexapoda</taxon>
        <taxon>Insecta</taxon>
        <taxon>Pterygota</taxon>
        <taxon>Neoptera</taxon>
        <taxon>Endopterygota</taxon>
        <taxon>Diptera</taxon>
        <taxon>Nematocera</taxon>
        <taxon>Culicoidea</taxon>
        <taxon>Culicidae</taxon>
        <taxon>Anophelinae</taxon>
        <taxon>Anopheles</taxon>
    </lineage>
</organism>
<sequence length="206" mass="22573">VAPRIRTYRRANRITCSQVRRDGCPLFSPFFDLFPLELKQETVVANGHSNGRCEEQVRRPLERGFDVDVSGSLPRLLVRCCCSTAYQLATNGPIPGTFRNGGWPRTVDGHSAVLGLRGALLTTSNLPVIRRWRHDGAAVVAGLAEHPLKPPGGVRPPASHLAPQEPVVSVVSVLLFRVDDARCCHTYVCVCICVGDCDTREVHLGR</sequence>
<keyword evidence="2" id="KW-1185">Reference proteome</keyword>
<dbReference type="Proteomes" id="UP000069272">
    <property type="component" value="Chromosome 3L"/>
</dbReference>
<evidence type="ECO:0000313" key="1">
    <source>
        <dbReference type="EnsemblMetazoa" id="AALB014403-PA"/>
    </source>
</evidence>
<proteinExistence type="predicted"/>
<dbReference type="AlphaFoldDB" id="A0A182FXN5"/>
<reference evidence="1 2" key="1">
    <citation type="journal article" date="2017" name="G3 (Bethesda)">
        <title>The Physical Genome Mapping of Anopheles albimanus Corrected Scaffold Misassemblies and Identified Interarm Rearrangements in Genus Anopheles.</title>
        <authorList>
            <person name="Artemov G.N."/>
            <person name="Peery A.N."/>
            <person name="Jiang X."/>
            <person name="Tu Z."/>
            <person name="Stegniy V.N."/>
            <person name="Sharakhova M.V."/>
            <person name="Sharakhov I.V."/>
        </authorList>
    </citation>
    <scope>NUCLEOTIDE SEQUENCE [LARGE SCALE GENOMIC DNA]</scope>
    <source>
        <strain evidence="1 2">ALBI9_A</strain>
    </source>
</reference>
<protein>
    <submittedName>
        <fullName evidence="1">Uncharacterized protein</fullName>
    </submittedName>
</protein>